<organism evidence="5 6">
    <name type="scientific">Linum trigynum</name>
    <dbReference type="NCBI Taxonomy" id="586398"/>
    <lineage>
        <taxon>Eukaryota</taxon>
        <taxon>Viridiplantae</taxon>
        <taxon>Streptophyta</taxon>
        <taxon>Embryophyta</taxon>
        <taxon>Tracheophyta</taxon>
        <taxon>Spermatophyta</taxon>
        <taxon>Magnoliopsida</taxon>
        <taxon>eudicotyledons</taxon>
        <taxon>Gunneridae</taxon>
        <taxon>Pentapetalae</taxon>
        <taxon>rosids</taxon>
        <taxon>fabids</taxon>
        <taxon>Malpighiales</taxon>
        <taxon>Linaceae</taxon>
        <taxon>Linum</taxon>
    </lineage>
</organism>
<dbReference type="InterPro" id="IPR038408">
    <property type="entry name" value="GNK2_sf"/>
</dbReference>
<evidence type="ECO:0000256" key="3">
    <source>
        <dbReference type="SAM" id="SignalP"/>
    </source>
</evidence>
<keyword evidence="6" id="KW-1185">Reference proteome</keyword>
<dbReference type="EMBL" id="OZ034822">
    <property type="protein sequence ID" value="CAL1410327.1"/>
    <property type="molecule type" value="Genomic_DNA"/>
</dbReference>
<dbReference type="Proteomes" id="UP001497516">
    <property type="component" value="Chromosome 9"/>
</dbReference>
<keyword evidence="1 3" id="KW-0732">Signal</keyword>
<evidence type="ECO:0000256" key="1">
    <source>
        <dbReference type="ARBA" id="ARBA00022729"/>
    </source>
</evidence>
<name>A0AAV2GIT1_9ROSI</name>
<reference evidence="5 6" key="1">
    <citation type="submission" date="2024-04" db="EMBL/GenBank/DDBJ databases">
        <authorList>
            <person name="Fracassetti M."/>
        </authorList>
    </citation>
    <scope>NUCLEOTIDE SEQUENCE [LARGE SCALE GENOMIC DNA]</scope>
</reference>
<feature type="domain" description="Gnk2-homologous" evidence="4">
    <location>
        <begin position="29"/>
        <end position="134"/>
    </location>
</feature>
<feature type="chain" id="PRO_5044010586" description="Gnk2-homologous domain-containing protein" evidence="3">
    <location>
        <begin position="29"/>
        <end position="139"/>
    </location>
</feature>
<dbReference type="InterPro" id="IPR002902">
    <property type="entry name" value="GNK2"/>
</dbReference>
<protein>
    <recommendedName>
        <fullName evidence="4">Gnk2-homologous domain-containing protein</fullName>
    </recommendedName>
</protein>
<feature type="signal peptide" evidence="3">
    <location>
        <begin position="1"/>
        <end position="28"/>
    </location>
</feature>
<proteinExistence type="predicted"/>
<dbReference type="Gene3D" id="3.30.430.20">
    <property type="entry name" value="Gnk2 domain, C-X8-C-X2-C motif"/>
    <property type="match status" value="1"/>
</dbReference>
<evidence type="ECO:0000313" key="5">
    <source>
        <dbReference type="EMBL" id="CAL1410327.1"/>
    </source>
</evidence>
<dbReference type="Pfam" id="PF01657">
    <property type="entry name" value="Stress-antifung"/>
    <property type="match status" value="1"/>
</dbReference>
<dbReference type="CDD" id="cd23509">
    <property type="entry name" value="Gnk2-like"/>
    <property type="match status" value="1"/>
</dbReference>
<sequence>MEKSRNSLMLRWSVLPLLWFLLPGFTVANNLHTLSCSPDMYFKGDRDLKAGITAVLQNLVQNTAASNPLPTKFQYPADDPHVYGAAFCRWPDEPEACGQCLRMARKIVLHGCYHRAGAEFHNKLCYLRFEFYNFMDVTI</sequence>
<dbReference type="PROSITE" id="PS51473">
    <property type="entry name" value="GNK2"/>
    <property type="match status" value="1"/>
</dbReference>
<dbReference type="AlphaFoldDB" id="A0AAV2GIT1"/>
<keyword evidence="2" id="KW-0677">Repeat</keyword>
<evidence type="ECO:0000256" key="2">
    <source>
        <dbReference type="ARBA" id="ARBA00022737"/>
    </source>
</evidence>
<evidence type="ECO:0000259" key="4">
    <source>
        <dbReference type="PROSITE" id="PS51473"/>
    </source>
</evidence>
<evidence type="ECO:0000313" key="6">
    <source>
        <dbReference type="Proteomes" id="UP001497516"/>
    </source>
</evidence>
<accession>A0AAV2GIT1</accession>
<gene>
    <name evidence="5" type="ORF">LTRI10_LOCUS49758</name>
</gene>